<feature type="compositionally biased region" description="Pro residues" evidence="1">
    <location>
        <begin position="72"/>
        <end position="85"/>
    </location>
</feature>
<organism evidence="3 4">
    <name type="scientific">Pisum sativum</name>
    <name type="common">Garden pea</name>
    <name type="synonym">Lathyrus oleraceus</name>
    <dbReference type="NCBI Taxonomy" id="3888"/>
    <lineage>
        <taxon>Eukaryota</taxon>
        <taxon>Viridiplantae</taxon>
        <taxon>Streptophyta</taxon>
        <taxon>Embryophyta</taxon>
        <taxon>Tracheophyta</taxon>
        <taxon>Spermatophyta</taxon>
        <taxon>Magnoliopsida</taxon>
        <taxon>eudicotyledons</taxon>
        <taxon>Gunneridae</taxon>
        <taxon>Pentapetalae</taxon>
        <taxon>rosids</taxon>
        <taxon>fabids</taxon>
        <taxon>Fabales</taxon>
        <taxon>Fabaceae</taxon>
        <taxon>Papilionoideae</taxon>
        <taxon>50 kb inversion clade</taxon>
        <taxon>NPAAA clade</taxon>
        <taxon>Hologalegina</taxon>
        <taxon>IRL clade</taxon>
        <taxon>Fabeae</taxon>
        <taxon>Lathyrus</taxon>
    </lineage>
</organism>
<feature type="chain" id="PRO_5038562341" description="Transmembrane protein" evidence="2">
    <location>
        <begin position="22"/>
        <end position="85"/>
    </location>
</feature>
<sequence length="85" mass="9544">MNRSYFLLLLSSILFLSFAHGFGRVAMMEKIEDEDSSKQLMDGDRKMSEVNEIMDYSEPQPNTNPKSGYTFTPPPATIVSPPPQA</sequence>
<evidence type="ECO:0000313" key="4">
    <source>
        <dbReference type="Proteomes" id="UP001058974"/>
    </source>
</evidence>
<evidence type="ECO:0000313" key="3">
    <source>
        <dbReference type="EMBL" id="KAI5432090.1"/>
    </source>
</evidence>
<feature type="signal peptide" evidence="2">
    <location>
        <begin position="1"/>
        <end position="21"/>
    </location>
</feature>
<evidence type="ECO:0008006" key="5">
    <source>
        <dbReference type="Google" id="ProtNLM"/>
    </source>
</evidence>
<dbReference type="Gramene" id="Psat03G0601100-T1">
    <property type="protein sequence ID" value="KAI5432090.1"/>
    <property type="gene ID" value="KIW84_036011"/>
</dbReference>
<accession>A0A9D4Y7P3</accession>
<dbReference type="Gramene" id="Psat3g197800.2">
    <property type="protein sequence ID" value="Psat3g197800.2.cds"/>
    <property type="gene ID" value="Psat3g197800"/>
</dbReference>
<feature type="region of interest" description="Disordered" evidence="1">
    <location>
        <begin position="56"/>
        <end position="85"/>
    </location>
</feature>
<dbReference type="PANTHER" id="PTHR37908">
    <property type="entry name" value="TRANSMEMBRANE PROTEIN"/>
    <property type="match status" value="1"/>
</dbReference>
<comment type="caution">
    <text evidence="3">The sequence shown here is derived from an EMBL/GenBank/DDBJ whole genome shotgun (WGS) entry which is preliminary data.</text>
</comment>
<dbReference type="AlphaFoldDB" id="A0A9D4Y7P3"/>
<name>A0A9D4Y7P3_PEA</name>
<dbReference type="EMBL" id="JAMSHJ010000003">
    <property type="protein sequence ID" value="KAI5432090.1"/>
    <property type="molecule type" value="Genomic_DNA"/>
</dbReference>
<dbReference type="Gramene" id="PSAT_LOCUS11174_t1">
    <property type="protein sequence ID" value="CAL5191198.1"/>
    <property type="gene ID" value="PSAT_LOCUS11174"/>
</dbReference>
<feature type="compositionally biased region" description="Polar residues" evidence="1">
    <location>
        <begin position="59"/>
        <end position="70"/>
    </location>
</feature>
<evidence type="ECO:0000256" key="1">
    <source>
        <dbReference type="SAM" id="MobiDB-lite"/>
    </source>
</evidence>
<protein>
    <recommendedName>
        <fullName evidence="5">Transmembrane protein</fullName>
    </recommendedName>
</protein>
<reference evidence="3 4" key="1">
    <citation type="journal article" date="2022" name="Nat. Genet.">
        <title>Improved pea reference genome and pan-genome highlight genomic features and evolutionary characteristics.</title>
        <authorList>
            <person name="Yang T."/>
            <person name="Liu R."/>
            <person name="Luo Y."/>
            <person name="Hu S."/>
            <person name="Wang D."/>
            <person name="Wang C."/>
            <person name="Pandey M.K."/>
            <person name="Ge S."/>
            <person name="Xu Q."/>
            <person name="Li N."/>
            <person name="Li G."/>
            <person name="Huang Y."/>
            <person name="Saxena R.K."/>
            <person name="Ji Y."/>
            <person name="Li M."/>
            <person name="Yan X."/>
            <person name="He Y."/>
            <person name="Liu Y."/>
            <person name="Wang X."/>
            <person name="Xiang C."/>
            <person name="Varshney R.K."/>
            <person name="Ding H."/>
            <person name="Gao S."/>
            <person name="Zong X."/>
        </authorList>
    </citation>
    <scope>NUCLEOTIDE SEQUENCE [LARGE SCALE GENOMIC DNA]</scope>
    <source>
        <strain evidence="3 4">cv. Zhongwan 6</strain>
    </source>
</reference>
<dbReference type="PANTHER" id="PTHR37908:SF4">
    <property type="entry name" value="PROTEIN, PUTATIVE-RELATED"/>
    <property type="match status" value="1"/>
</dbReference>
<proteinExistence type="predicted"/>
<keyword evidence="2" id="KW-0732">Signal</keyword>
<keyword evidence="4" id="KW-1185">Reference proteome</keyword>
<evidence type="ECO:0000256" key="2">
    <source>
        <dbReference type="SAM" id="SignalP"/>
    </source>
</evidence>
<gene>
    <name evidence="3" type="ORF">KIW84_036011</name>
</gene>
<dbReference type="Proteomes" id="UP001058974">
    <property type="component" value="Chromosome 3"/>
</dbReference>
<dbReference type="Gramene" id="Psat3g197800.1">
    <property type="protein sequence ID" value="Psat3g197800.1.cds"/>
    <property type="gene ID" value="Psat3g197800"/>
</dbReference>